<feature type="compositionally biased region" description="Polar residues" evidence="1">
    <location>
        <begin position="577"/>
        <end position="604"/>
    </location>
</feature>
<organism evidence="3">
    <name type="scientific">Zooxanthella nutricula</name>
    <dbReference type="NCBI Taxonomy" id="1333877"/>
    <lineage>
        <taxon>Eukaryota</taxon>
        <taxon>Sar</taxon>
        <taxon>Alveolata</taxon>
        <taxon>Dinophyceae</taxon>
        <taxon>Peridiniales</taxon>
        <taxon>Peridiniales incertae sedis</taxon>
        <taxon>Zooxanthella</taxon>
    </lineage>
</organism>
<gene>
    <name evidence="3" type="ORF">BRAN1462_LOCUS29447</name>
</gene>
<dbReference type="EMBL" id="HBGW01046325">
    <property type="protein sequence ID" value="CAD9574253.1"/>
    <property type="molecule type" value="Transcribed_RNA"/>
</dbReference>
<reference evidence="3" key="1">
    <citation type="submission" date="2021-01" db="EMBL/GenBank/DDBJ databases">
        <authorList>
            <person name="Corre E."/>
            <person name="Pelletier E."/>
            <person name="Niang G."/>
            <person name="Scheremetjew M."/>
            <person name="Finn R."/>
            <person name="Kale V."/>
            <person name="Holt S."/>
            <person name="Cochrane G."/>
            <person name="Meng A."/>
            <person name="Brown T."/>
            <person name="Cohen L."/>
        </authorList>
    </citation>
    <scope>NUCLEOTIDE SEQUENCE</scope>
    <source>
        <strain evidence="3">RCC3387</strain>
    </source>
</reference>
<keyword evidence="2" id="KW-1133">Transmembrane helix</keyword>
<feature type="transmembrane region" description="Helical" evidence="2">
    <location>
        <begin position="456"/>
        <end position="476"/>
    </location>
</feature>
<sequence>MGAAKSGGVPATDHALLAVYPGWGMDGERMHSREYGVPPERWCVTKQDLRFLRSEIEKAIEDRRIAPTDCDPFDPCDRKTGPCMYNVVQSYMKPLTAHAGGMSWALMRHPNGLDCDMFLTHCWAEGAFELIDKVIWSWPMSTKGAWCCILANPQNLDISDLINDPGSSPFAKALCASSCLMVVPTRATSNYSRIWCIYEAFLAVELGKTVLTASSPIMHRLAYSVLIGLGISVPSFASGYWFSVNASLSLRESMPVVLFNFFPLTLACCSIWVTRHPRVSAVINCIGTSASMILVGGSVYRAVGGWGYLPVLRMTVPSCYFFCNEVDRLCSLRQDKEAGQLDSGYAGVHGAAASVEADRKRILDEIGHRDVKVDHSIRVLIESGMSTRCLRRAAKLGVDLRHAGELRWGFVMLSAWLVSQLLEAVSDVSNWPLTVLLPFVLVLALIWVLSQHDHKAFMATMLIKITLLVVLISLPAQLCTPFQDTAMLNALRHGDNKTKTDIIEELAKEAEELSMLVSHSLEAGFSILLLFSLVGRGWLAELPCIGPWLVQALGPGCACCRCRVCWRAHNSHDQDSGSECSLSDNASDASEANGSRSGNRTHGE</sequence>
<proteinExistence type="predicted"/>
<keyword evidence="2" id="KW-0472">Membrane</keyword>
<dbReference type="AlphaFoldDB" id="A0A7S2P3Q4"/>
<accession>A0A7S2P3Q4</accession>
<protein>
    <submittedName>
        <fullName evidence="3">Uncharacterized protein</fullName>
    </submittedName>
</protein>
<name>A0A7S2P3Q4_9DINO</name>
<feature type="region of interest" description="Disordered" evidence="1">
    <location>
        <begin position="572"/>
        <end position="604"/>
    </location>
</feature>
<feature type="transmembrane region" description="Helical" evidence="2">
    <location>
        <begin position="281"/>
        <end position="300"/>
    </location>
</feature>
<feature type="transmembrane region" description="Helical" evidence="2">
    <location>
        <begin position="254"/>
        <end position="274"/>
    </location>
</feature>
<evidence type="ECO:0000256" key="1">
    <source>
        <dbReference type="SAM" id="MobiDB-lite"/>
    </source>
</evidence>
<evidence type="ECO:0000256" key="2">
    <source>
        <dbReference type="SAM" id="Phobius"/>
    </source>
</evidence>
<feature type="transmembrane region" description="Helical" evidence="2">
    <location>
        <begin position="431"/>
        <end position="449"/>
    </location>
</feature>
<evidence type="ECO:0000313" key="3">
    <source>
        <dbReference type="EMBL" id="CAD9574253.1"/>
    </source>
</evidence>
<keyword evidence="2" id="KW-0812">Transmembrane</keyword>
<feature type="transmembrane region" description="Helical" evidence="2">
    <location>
        <begin position="221"/>
        <end position="242"/>
    </location>
</feature>